<dbReference type="InterPro" id="IPR051813">
    <property type="entry name" value="HepT_RNase_toxin"/>
</dbReference>
<evidence type="ECO:0008006" key="8">
    <source>
        <dbReference type="Google" id="ProtNLM"/>
    </source>
</evidence>
<dbReference type="PATRIC" id="fig|679201.3.peg.907"/>
<evidence type="ECO:0000256" key="5">
    <source>
        <dbReference type="ARBA" id="ARBA00022801"/>
    </source>
</evidence>
<dbReference type="OrthoDB" id="9810538at2"/>
<keyword evidence="2" id="KW-1277">Toxin-antitoxin system</keyword>
<dbReference type="GO" id="GO:0110001">
    <property type="term" value="C:toxin-antitoxin complex"/>
    <property type="evidence" value="ECO:0007669"/>
    <property type="project" value="InterPro"/>
</dbReference>
<dbReference type="GO" id="GO:0000166">
    <property type="term" value="F:nucleotide binding"/>
    <property type="evidence" value="ECO:0007669"/>
    <property type="project" value="UniProtKB-KW"/>
</dbReference>
<gene>
    <name evidence="6" type="ORF">HMPREF9334_00898</name>
</gene>
<evidence type="ECO:0000256" key="1">
    <source>
        <dbReference type="ARBA" id="ARBA00022553"/>
    </source>
</evidence>
<dbReference type="AlphaFoldDB" id="G5GNE4"/>
<dbReference type="PANTHER" id="PTHR34139:SF1">
    <property type="entry name" value="RNASE MJ1380-RELATED"/>
    <property type="match status" value="1"/>
</dbReference>
<dbReference type="EMBL" id="ACZM01000007">
    <property type="protein sequence ID" value="EHG21481.1"/>
    <property type="molecule type" value="Genomic_DNA"/>
</dbReference>
<dbReference type="STRING" id="679201.HMPREF9334_00898"/>
<dbReference type="GO" id="GO:0004540">
    <property type="term" value="F:RNA nuclease activity"/>
    <property type="evidence" value="ECO:0007669"/>
    <property type="project" value="InterPro"/>
</dbReference>
<evidence type="ECO:0000313" key="7">
    <source>
        <dbReference type="Proteomes" id="UP000004129"/>
    </source>
</evidence>
<dbReference type="RefSeq" id="WP_006692348.1">
    <property type="nucleotide sequence ID" value="NZ_JH376798.1"/>
</dbReference>
<comment type="caution">
    <text evidence="6">The sequence shown here is derived from an EMBL/GenBank/DDBJ whole genome shotgun (WGS) entry which is preliminary data.</text>
</comment>
<accession>G5GNE4</accession>
<organism evidence="6 7">
    <name type="scientific">Selenomonas infelix ATCC 43532</name>
    <dbReference type="NCBI Taxonomy" id="679201"/>
    <lineage>
        <taxon>Bacteria</taxon>
        <taxon>Bacillati</taxon>
        <taxon>Bacillota</taxon>
        <taxon>Negativicutes</taxon>
        <taxon>Selenomonadales</taxon>
        <taxon>Selenomonadaceae</taxon>
        <taxon>Selenomonas</taxon>
    </lineage>
</organism>
<dbReference type="GO" id="GO:0016787">
    <property type="term" value="F:hydrolase activity"/>
    <property type="evidence" value="ECO:0007669"/>
    <property type="project" value="UniProtKB-KW"/>
</dbReference>
<evidence type="ECO:0000256" key="3">
    <source>
        <dbReference type="ARBA" id="ARBA00022722"/>
    </source>
</evidence>
<evidence type="ECO:0000256" key="2">
    <source>
        <dbReference type="ARBA" id="ARBA00022649"/>
    </source>
</evidence>
<dbReference type="HOGENOM" id="CLU_142825_3_3_9"/>
<dbReference type="InterPro" id="IPR008201">
    <property type="entry name" value="HepT-like"/>
</dbReference>
<dbReference type="eggNOG" id="COG2361">
    <property type="taxonomic scope" value="Bacteria"/>
</dbReference>
<dbReference type="Proteomes" id="UP000004129">
    <property type="component" value="Unassembled WGS sequence"/>
</dbReference>
<proteinExistence type="predicted"/>
<dbReference type="PANTHER" id="PTHR34139">
    <property type="entry name" value="UPF0331 PROTEIN MJ0127"/>
    <property type="match status" value="1"/>
</dbReference>
<sequence length="120" mass="14348">MKYSDRQRVQKIYDYAVQLQEYIRKNDIEKEELLTQLPLQWLVTTPLYNMGEHCYYLSAAYKAKHAEISWTMIAGLRHRLVHDYDGTNWNIISEVVFEELPILIQQLERCLTEYENTGDC</sequence>
<keyword evidence="7" id="KW-1185">Reference proteome</keyword>
<dbReference type="Pfam" id="PF01934">
    <property type="entry name" value="HepT-like"/>
    <property type="match status" value="1"/>
</dbReference>
<keyword evidence="5" id="KW-0378">Hydrolase</keyword>
<reference evidence="6 7" key="1">
    <citation type="submission" date="2011-08" db="EMBL/GenBank/DDBJ databases">
        <title>The Genome Sequence of Selenomonas infelix ATCC 43532.</title>
        <authorList>
            <consortium name="The Broad Institute Genome Sequencing Platform"/>
            <person name="Earl A."/>
            <person name="Ward D."/>
            <person name="Feldgarden M."/>
            <person name="Gevers D."/>
            <person name="Izard J."/>
            <person name="Blanton J.M."/>
            <person name="Baranova O.V."/>
            <person name="Dewhirst F.E."/>
            <person name="Young S.K."/>
            <person name="Zeng Q."/>
            <person name="Gargeya S."/>
            <person name="Fitzgerald M."/>
            <person name="Haas B."/>
            <person name="Abouelleil A."/>
            <person name="Alvarado L."/>
            <person name="Arachchi H.M."/>
            <person name="Berlin A."/>
            <person name="Brown A."/>
            <person name="Chapman S.B."/>
            <person name="Chen Z."/>
            <person name="Dunbar C."/>
            <person name="Freedman E."/>
            <person name="Gearin G."/>
            <person name="Gellesch M."/>
            <person name="Goldberg J."/>
            <person name="Griggs A."/>
            <person name="Gujja S."/>
            <person name="Heiman D."/>
            <person name="Howarth C."/>
            <person name="Larson L."/>
            <person name="Lui A."/>
            <person name="MacDonald P.J.P."/>
            <person name="Montmayeur A."/>
            <person name="Murphy C."/>
            <person name="Neiman D."/>
            <person name="Pearson M."/>
            <person name="Priest M."/>
            <person name="Roberts A."/>
            <person name="Saif S."/>
            <person name="Shea T."/>
            <person name="Shenoy N."/>
            <person name="Sisk P."/>
            <person name="Stolte C."/>
            <person name="Sykes S."/>
            <person name="Wortman J."/>
            <person name="Nusbaum C."/>
            <person name="Birren B."/>
        </authorList>
    </citation>
    <scope>NUCLEOTIDE SEQUENCE [LARGE SCALE GENOMIC DNA]</scope>
    <source>
        <strain evidence="6 7">ATCC 43532</strain>
    </source>
</reference>
<keyword evidence="1" id="KW-0597">Phosphoprotein</keyword>
<evidence type="ECO:0000313" key="6">
    <source>
        <dbReference type="EMBL" id="EHG21481.1"/>
    </source>
</evidence>
<protein>
    <recommendedName>
        <fullName evidence="8">Antitoxin</fullName>
    </recommendedName>
</protein>
<keyword evidence="3" id="KW-0540">Nuclease</keyword>
<name>G5GNE4_9FIRM</name>
<keyword evidence="4" id="KW-0547">Nucleotide-binding</keyword>
<evidence type="ECO:0000256" key="4">
    <source>
        <dbReference type="ARBA" id="ARBA00022741"/>
    </source>
</evidence>